<gene>
    <name evidence="4" type="ORF">ABEG18_00230</name>
</gene>
<dbReference type="SUPFAM" id="SSF55729">
    <property type="entry name" value="Acyl-CoA N-acyltransferases (Nat)"/>
    <property type="match status" value="1"/>
</dbReference>
<evidence type="ECO:0000256" key="2">
    <source>
        <dbReference type="ARBA" id="ARBA00023315"/>
    </source>
</evidence>
<dbReference type="GO" id="GO:0016747">
    <property type="term" value="F:acyltransferase activity, transferring groups other than amino-acyl groups"/>
    <property type="evidence" value="ECO:0007669"/>
    <property type="project" value="InterPro"/>
</dbReference>
<dbReference type="InterPro" id="IPR050832">
    <property type="entry name" value="Bact_Acetyltransf"/>
</dbReference>
<evidence type="ECO:0000259" key="3">
    <source>
        <dbReference type="PROSITE" id="PS51186"/>
    </source>
</evidence>
<dbReference type="InterPro" id="IPR000182">
    <property type="entry name" value="GNAT_dom"/>
</dbReference>
<evidence type="ECO:0000313" key="4">
    <source>
        <dbReference type="EMBL" id="XBO41894.1"/>
    </source>
</evidence>
<dbReference type="PROSITE" id="PS51186">
    <property type="entry name" value="GNAT"/>
    <property type="match status" value="1"/>
</dbReference>
<keyword evidence="2" id="KW-0012">Acyltransferase</keyword>
<organism evidence="4">
    <name type="scientific">Alsobacter sp. KACC 23698</name>
    <dbReference type="NCBI Taxonomy" id="3149229"/>
    <lineage>
        <taxon>Bacteria</taxon>
        <taxon>Pseudomonadati</taxon>
        <taxon>Pseudomonadota</taxon>
        <taxon>Alphaproteobacteria</taxon>
        <taxon>Hyphomicrobiales</taxon>
        <taxon>Alsobacteraceae</taxon>
        <taxon>Alsobacter</taxon>
    </lineage>
</organism>
<dbReference type="Pfam" id="PF00583">
    <property type="entry name" value="Acetyltransf_1"/>
    <property type="match status" value="1"/>
</dbReference>
<dbReference type="PANTHER" id="PTHR43877:SF2">
    <property type="entry name" value="AMINOALKYLPHOSPHONATE N-ACETYLTRANSFERASE-RELATED"/>
    <property type="match status" value="1"/>
</dbReference>
<keyword evidence="1" id="KW-0808">Transferase</keyword>
<dbReference type="EMBL" id="CP157484">
    <property type="protein sequence ID" value="XBO41894.1"/>
    <property type="molecule type" value="Genomic_DNA"/>
</dbReference>
<accession>A0AAU7JP79</accession>
<feature type="domain" description="N-acetyltransferase" evidence="3">
    <location>
        <begin position="3"/>
        <end position="170"/>
    </location>
</feature>
<evidence type="ECO:0000256" key="1">
    <source>
        <dbReference type="ARBA" id="ARBA00022679"/>
    </source>
</evidence>
<dbReference type="CDD" id="cd04301">
    <property type="entry name" value="NAT_SF"/>
    <property type="match status" value="1"/>
</dbReference>
<dbReference type="PANTHER" id="PTHR43877">
    <property type="entry name" value="AMINOALKYLPHOSPHONATE N-ACETYLTRANSFERASE-RELATED-RELATED"/>
    <property type="match status" value="1"/>
</dbReference>
<dbReference type="Gene3D" id="3.40.630.30">
    <property type="match status" value="1"/>
</dbReference>
<protein>
    <submittedName>
        <fullName evidence="4">GNAT family N-acetyltransferase</fullName>
    </submittedName>
</protein>
<sequence length="170" mass="18626">MQVRILESDEARARIPDLAAVLVDCVEGGASVSFMDGFSMAEGVGFYADVAAAVEAGEVVLFGAFDGDRLVGTVQLAPSGKPNQPHRCEIMKLLVRRDSRRFGHAERLMLAAEAHARALGRTMLTLDTQLEGDAARLYDRLGYRRVGVIPGYALWPDGRPCDTLFYWKPI</sequence>
<proteinExistence type="predicted"/>
<dbReference type="AlphaFoldDB" id="A0AAU7JP79"/>
<reference evidence="4" key="1">
    <citation type="submission" date="2024-05" db="EMBL/GenBank/DDBJ databases">
        <authorList>
            <person name="Kim S."/>
            <person name="Heo J."/>
            <person name="Choi H."/>
            <person name="Choi Y."/>
            <person name="Kwon S.-W."/>
            <person name="Kim Y."/>
        </authorList>
    </citation>
    <scope>NUCLEOTIDE SEQUENCE</scope>
    <source>
        <strain evidence="4">KACC 23698</strain>
    </source>
</reference>
<name>A0AAU7JP79_9HYPH</name>
<dbReference type="InterPro" id="IPR016181">
    <property type="entry name" value="Acyl_CoA_acyltransferase"/>
</dbReference>